<dbReference type="SUPFAM" id="SSF51445">
    <property type="entry name" value="(Trans)glycosidases"/>
    <property type="match status" value="1"/>
</dbReference>
<dbReference type="GO" id="GO:0005975">
    <property type="term" value="P:carbohydrate metabolic process"/>
    <property type="evidence" value="ECO:0007669"/>
    <property type="project" value="InterPro"/>
</dbReference>
<dbReference type="InterPro" id="IPR000922">
    <property type="entry name" value="Lectin_gal-bd_dom"/>
</dbReference>
<comment type="catalytic activity">
    <reaction evidence="1">
        <text>Hydrolysis of terminal non-reducing beta-D-galactose residues in beta-D-galactosides.</text>
        <dbReference type="EC" id="3.2.1.23"/>
    </reaction>
</comment>
<dbReference type="InterPro" id="IPR017853">
    <property type="entry name" value="GH"/>
</dbReference>
<accession>A0AAN8VN14</accession>
<evidence type="ECO:0000256" key="5">
    <source>
        <dbReference type="ARBA" id="ARBA00022801"/>
    </source>
</evidence>
<evidence type="ECO:0000256" key="1">
    <source>
        <dbReference type="ARBA" id="ARBA00001412"/>
    </source>
</evidence>
<evidence type="ECO:0000256" key="7">
    <source>
        <dbReference type="RuleBase" id="RU003679"/>
    </source>
</evidence>
<dbReference type="FunFam" id="2.60.120.260:FF:000076">
    <property type="entry name" value="Beta-galactosidase"/>
    <property type="match status" value="1"/>
</dbReference>
<dbReference type="InterPro" id="IPR041392">
    <property type="entry name" value="GHD"/>
</dbReference>
<dbReference type="Pfam" id="PF01301">
    <property type="entry name" value="Glyco_hydro_35"/>
    <property type="match status" value="1"/>
</dbReference>
<dbReference type="Gene3D" id="2.60.120.260">
    <property type="entry name" value="Galactose-binding domain-like"/>
    <property type="match status" value="3"/>
</dbReference>
<organism evidence="10 11">
    <name type="scientific">Dillenia turbinata</name>
    <dbReference type="NCBI Taxonomy" id="194707"/>
    <lineage>
        <taxon>Eukaryota</taxon>
        <taxon>Viridiplantae</taxon>
        <taxon>Streptophyta</taxon>
        <taxon>Embryophyta</taxon>
        <taxon>Tracheophyta</taxon>
        <taxon>Spermatophyta</taxon>
        <taxon>Magnoliopsida</taxon>
        <taxon>eudicotyledons</taxon>
        <taxon>Gunneridae</taxon>
        <taxon>Pentapetalae</taxon>
        <taxon>Dilleniales</taxon>
        <taxon>Dilleniaceae</taxon>
        <taxon>Dillenia</taxon>
    </lineage>
</organism>
<dbReference type="CDD" id="cd22842">
    <property type="entry name" value="Gal_Rha_Lectin_BGal"/>
    <property type="match status" value="1"/>
</dbReference>
<dbReference type="GO" id="GO:0030246">
    <property type="term" value="F:carbohydrate binding"/>
    <property type="evidence" value="ECO:0007669"/>
    <property type="project" value="InterPro"/>
</dbReference>
<dbReference type="PROSITE" id="PS50228">
    <property type="entry name" value="SUEL_LECTIN"/>
    <property type="match status" value="1"/>
</dbReference>
<evidence type="ECO:0000256" key="6">
    <source>
        <dbReference type="ARBA" id="ARBA00023295"/>
    </source>
</evidence>
<dbReference type="PANTHER" id="PTHR23421">
    <property type="entry name" value="BETA-GALACTOSIDASE RELATED"/>
    <property type="match status" value="1"/>
</dbReference>
<dbReference type="InterPro" id="IPR043159">
    <property type="entry name" value="Lectin_gal-bd_sf"/>
</dbReference>
<evidence type="ECO:0000313" key="11">
    <source>
        <dbReference type="Proteomes" id="UP001370490"/>
    </source>
</evidence>
<dbReference type="EMBL" id="JBAMMX010000010">
    <property type="protein sequence ID" value="KAK6932497.1"/>
    <property type="molecule type" value="Genomic_DNA"/>
</dbReference>
<evidence type="ECO:0000256" key="3">
    <source>
        <dbReference type="ARBA" id="ARBA00012756"/>
    </source>
</evidence>
<dbReference type="InterPro" id="IPR008979">
    <property type="entry name" value="Galactose-bd-like_sf"/>
</dbReference>
<keyword evidence="4 8" id="KW-0732">Signal</keyword>
<proteinExistence type="inferred from homology"/>
<dbReference type="Pfam" id="PF02140">
    <property type="entry name" value="SUEL_Lectin"/>
    <property type="match status" value="1"/>
</dbReference>
<reference evidence="10 11" key="1">
    <citation type="submission" date="2023-12" db="EMBL/GenBank/DDBJ databases">
        <title>A high-quality genome assembly for Dillenia turbinata (Dilleniales).</title>
        <authorList>
            <person name="Chanderbali A."/>
        </authorList>
    </citation>
    <scope>NUCLEOTIDE SEQUENCE [LARGE SCALE GENOMIC DNA]</scope>
    <source>
        <strain evidence="10">LSX21</strain>
        <tissue evidence="10">Leaf</tissue>
    </source>
</reference>
<dbReference type="SUPFAM" id="SSF49785">
    <property type="entry name" value="Galactose-binding domain-like"/>
    <property type="match status" value="2"/>
</dbReference>
<dbReference type="FunFam" id="2.60.120.260:FF:000142">
    <property type="entry name" value="Beta-galactosidase"/>
    <property type="match status" value="1"/>
</dbReference>
<protein>
    <recommendedName>
        <fullName evidence="3">beta-galactosidase</fullName>
        <ecNumber evidence="3">3.2.1.23</ecNumber>
    </recommendedName>
</protein>
<dbReference type="AlphaFoldDB" id="A0AAN8VN14"/>
<dbReference type="PRINTS" id="PR00742">
    <property type="entry name" value="GLHYDRLASE35"/>
</dbReference>
<dbReference type="InterPro" id="IPR048913">
    <property type="entry name" value="BetaGal_gal-bd"/>
</dbReference>
<keyword evidence="5" id="KW-0378">Hydrolase</keyword>
<dbReference type="Proteomes" id="UP001370490">
    <property type="component" value="Unassembled WGS sequence"/>
</dbReference>
<dbReference type="Pfam" id="PF21467">
    <property type="entry name" value="BetaGal_gal-bd"/>
    <property type="match status" value="1"/>
</dbReference>
<evidence type="ECO:0000256" key="4">
    <source>
        <dbReference type="ARBA" id="ARBA00022729"/>
    </source>
</evidence>
<evidence type="ECO:0000256" key="8">
    <source>
        <dbReference type="SAM" id="SignalP"/>
    </source>
</evidence>
<sequence length="817" mass="91231">MRIKTSLVAIFLVVLVLFECEIAFLANVTYDGRALVIDGKRRVLQSGSIHYPRTTPDMWPEIIRKSKEGGLDVIETYVFWNYHEPEKGKYYFEGRFDLVKFVKTVQEAGLFVHLRIGPYACAEWNYGGFPMWLHLIPGIQFRTTNELFKNEMKSFLSKIVDLMKEKDLFASQGGPIILAQWAAETAINLNTSVPWVMCQQQDAPDPVINTCNGFYCDQFTPNSPTKPKMWTENYTGWFLAFGYAIPFRPAQDLAFAVARFFETGGTFQNYYMYFGGTNFGRTAGGPLIATSYDYDAPLDEYGFVRQPKWGHLRDLHTAIKQCEEYLVSSEPVRQDLGINLEAHIYFKGSKCAAFLANYDSSSDANVTFKGKSYFLPAWSVSILPDCKNVIFNTAKVTSHRNVVHSTTVSDFSQSEWSWYKETVGVWGNNSFVESGLLEQINTTKDISDFLWYTTSIHCDGSINANKDGQTAYMLIESLGHAALVFVNKKLVAFGYGYHDNASFGIKEKISLKEGNNTLDVLSMMIGLQNYGPWFDIQGAGLLSVVLADFGDKEEDLTSDEWTYQVGLEGEFLGLFDISLANSSLWTHGKATPVNQSLIWYKTTFLAPEGNAPLVLDLASMGKGQAWINGQSIGRYWPAYLSPSTGCTENCDYRGTYDSSKCLRNCGQPTQTLYYFPRTWLHPGKNLLVLHEELGGDPSKISLKTRTSEQVCGIVSEVDPPPVDNWTPDSEFTSGSPEIRLTCEKGWHISAINYASYGTPRGDCGTFTKGSCHADMLLRVQQACIGRDGCSISVSSEKLGDPCPGIIKSLAIEAVCSV</sequence>
<gene>
    <name evidence="10" type="ORF">RJ641_002121</name>
</gene>
<evidence type="ECO:0000313" key="10">
    <source>
        <dbReference type="EMBL" id="KAK6932497.1"/>
    </source>
</evidence>
<feature type="signal peptide" evidence="8">
    <location>
        <begin position="1"/>
        <end position="23"/>
    </location>
</feature>
<name>A0AAN8VN14_9MAGN</name>
<dbReference type="Gene3D" id="3.20.20.80">
    <property type="entry name" value="Glycosidases"/>
    <property type="match status" value="1"/>
</dbReference>
<keyword evidence="6" id="KW-0326">Glycosidase</keyword>
<evidence type="ECO:0000256" key="2">
    <source>
        <dbReference type="ARBA" id="ARBA00009809"/>
    </source>
</evidence>
<feature type="domain" description="SUEL-type lectin" evidence="9">
    <location>
        <begin position="732"/>
        <end position="816"/>
    </location>
</feature>
<dbReference type="Gene3D" id="2.60.120.740">
    <property type="match status" value="1"/>
</dbReference>
<dbReference type="Pfam" id="PF17834">
    <property type="entry name" value="GHD"/>
    <property type="match status" value="1"/>
</dbReference>
<dbReference type="GO" id="GO:0004565">
    <property type="term" value="F:beta-galactosidase activity"/>
    <property type="evidence" value="ECO:0007669"/>
    <property type="project" value="UniProtKB-EC"/>
</dbReference>
<comment type="caution">
    <text evidence="10">The sequence shown here is derived from an EMBL/GenBank/DDBJ whole genome shotgun (WGS) entry which is preliminary data.</text>
</comment>
<evidence type="ECO:0000259" key="9">
    <source>
        <dbReference type="PROSITE" id="PS50228"/>
    </source>
</evidence>
<comment type="similarity">
    <text evidence="2 7">Belongs to the glycosyl hydrolase 35 family.</text>
</comment>
<dbReference type="InterPro" id="IPR031330">
    <property type="entry name" value="Gly_Hdrlase_35_cat"/>
</dbReference>
<feature type="chain" id="PRO_5042944177" description="beta-galactosidase" evidence="8">
    <location>
        <begin position="24"/>
        <end position="817"/>
    </location>
</feature>
<keyword evidence="11" id="KW-1185">Reference proteome</keyword>
<dbReference type="EC" id="3.2.1.23" evidence="3"/>
<dbReference type="InterPro" id="IPR001944">
    <property type="entry name" value="Glycoside_Hdrlase_35"/>
</dbReference>